<dbReference type="RefSeq" id="WP_283832892.1">
    <property type="nucleotide sequence ID" value="NZ_JASJEU010000024.1"/>
</dbReference>
<organism evidence="1 2">
    <name type="scientific">Gordonibacter faecis</name>
    <dbReference type="NCBI Taxonomy" id="3047475"/>
    <lineage>
        <taxon>Bacteria</taxon>
        <taxon>Bacillati</taxon>
        <taxon>Actinomycetota</taxon>
        <taxon>Coriobacteriia</taxon>
        <taxon>Eggerthellales</taxon>
        <taxon>Eggerthellaceae</taxon>
        <taxon>Gordonibacter</taxon>
    </lineage>
</organism>
<protein>
    <submittedName>
        <fullName evidence="1">Uncharacterized protein</fullName>
    </submittedName>
</protein>
<evidence type="ECO:0000313" key="1">
    <source>
        <dbReference type="EMBL" id="MDJ1651544.1"/>
    </source>
</evidence>
<dbReference type="EMBL" id="JASJEU010000024">
    <property type="protein sequence ID" value="MDJ1651544.1"/>
    <property type="molecule type" value="Genomic_DNA"/>
</dbReference>
<keyword evidence="2" id="KW-1185">Reference proteome</keyword>
<proteinExistence type="predicted"/>
<accession>A0ABT7DPS2</accession>
<gene>
    <name evidence="1" type="ORF">QNJ86_12090</name>
</gene>
<name>A0ABT7DPS2_9ACTN</name>
<comment type="caution">
    <text evidence="1">The sequence shown here is derived from an EMBL/GenBank/DDBJ whole genome shotgun (WGS) entry which is preliminary data.</text>
</comment>
<evidence type="ECO:0000313" key="2">
    <source>
        <dbReference type="Proteomes" id="UP001232750"/>
    </source>
</evidence>
<sequence length="84" mass="9479">MVIVLDRVTERHPDLTKAEVVSAWEWRLKTQFRLDGDKPYLVAVGVSSSGKPLEMIAFDDRGDTVIFHALTPPTKKLLAELDML</sequence>
<dbReference type="Proteomes" id="UP001232750">
    <property type="component" value="Unassembled WGS sequence"/>
</dbReference>
<reference evidence="1 2" key="1">
    <citation type="submission" date="2023-05" db="EMBL/GenBank/DDBJ databases">
        <title>Gordonibacter KGMB12511T sp. nov., isolated from faeces of healthy Korean.</title>
        <authorList>
            <person name="Kim H.S."/>
            <person name="Kim J.-S."/>
            <person name="Suh M.K."/>
            <person name="Eom M.K."/>
            <person name="Do H.E."/>
            <person name="Lee J.-S."/>
        </authorList>
    </citation>
    <scope>NUCLEOTIDE SEQUENCE [LARGE SCALE GENOMIC DNA]</scope>
    <source>
        <strain evidence="1 2">KGMB12511</strain>
    </source>
</reference>